<dbReference type="Pfam" id="PF00155">
    <property type="entry name" value="Aminotran_1_2"/>
    <property type="match status" value="1"/>
</dbReference>
<evidence type="ECO:0000256" key="5">
    <source>
        <dbReference type="ARBA" id="ARBA00022898"/>
    </source>
</evidence>
<dbReference type="InterPro" id="IPR004838">
    <property type="entry name" value="NHTrfase_class1_PyrdxlP-BS"/>
</dbReference>
<dbReference type="InterPro" id="IPR015424">
    <property type="entry name" value="PyrdxlP-dep_Trfase"/>
</dbReference>
<reference evidence="8 9" key="1">
    <citation type="submission" date="2019-09" db="EMBL/GenBank/DDBJ databases">
        <title>Draft genome sequence assemblies of isolates from the urinary tract.</title>
        <authorList>
            <person name="Mores C.R."/>
            <person name="Putonti C."/>
            <person name="Wolfe A.J."/>
        </authorList>
    </citation>
    <scope>NUCLEOTIDE SEQUENCE [LARGE SCALE GENOMIC DNA]</scope>
    <source>
        <strain evidence="8 9">UMB623</strain>
    </source>
</reference>
<dbReference type="InterPro" id="IPR015421">
    <property type="entry name" value="PyrdxlP-dep_Trfase_major"/>
</dbReference>
<dbReference type="AlphaFoldDB" id="A0A5N1GNT3"/>
<evidence type="ECO:0000256" key="6">
    <source>
        <dbReference type="RuleBase" id="RU000481"/>
    </source>
</evidence>
<dbReference type="GO" id="GO:0030170">
    <property type="term" value="F:pyridoxal phosphate binding"/>
    <property type="evidence" value="ECO:0007669"/>
    <property type="project" value="InterPro"/>
</dbReference>
<dbReference type="PANTHER" id="PTHR46383:SF3">
    <property type="entry name" value="ASPARTATE AMINOTRANSFERASE-RELATED"/>
    <property type="match status" value="1"/>
</dbReference>
<name>A0A5N1GNT3_9LACT</name>
<dbReference type="InterPro" id="IPR015422">
    <property type="entry name" value="PyrdxlP-dep_Trfase_small"/>
</dbReference>
<sequence length="395" mass="44341">MTKSLNQTVLDMAPSGIRRFFNVANEVPGVISLGVGEPDFDTPWTVRQAAIKSLRQGRTFYTANAGLIELRKEIAKYIDRHYDLHYDPEEEQIVTIGGSEAIDLACRVLVNPGDEVIVMDPSYVSYLPSVQLAGGVPVPVRLKAEDKFVMQAEQLEAAITDKTKAVILNYPNNPTGAVCLREDIEALAKVIIDHDLYCITDEIYSEIWYADEAYTSIASIPGMKERTVYVNGFAKAFSMTGWRLGYVCAPKEITEQMLKVHQYTIMAAPTTSQYAGITALKECDDEVADMRDDYYERRNFLMSRYREMGLPCFVPEGAFYTFPDIREFGMSSEEFALELLEREKVAVVPGSAFGESGDGFLRISYAYSIKELERAMDKIEAFIQELRAEKGQSGQ</sequence>
<dbReference type="InterPro" id="IPR004839">
    <property type="entry name" value="Aminotransferase_I/II_large"/>
</dbReference>
<dbReference type="CDD" id="cd00609">
    <property type="entry name" value="AAT_like"/>
    <property type="match status" value="1"/>
</dbReference>
<dbReference type="RefSeq" id="WP_070431212.1">
    <property type="nucleotide sequence ID" value="NZ_VYWO01000005.1"/>
</dbReference>
<evidence type="ECO:0000313" key="9">
    <source>
        <dbReference type="Proteomes" id="UP000327148"/>
    </source>
</evidence>
<dbReference type="FunFam" id="3.40.640.10:FF:000033">
    <property type="entry name" value="Aspartate aminotransferase"/>
    <property type="match status" value="1"/>
</dbReference>
<protein>
    <recommendedName>
        <fullName evidence="6">Aminotransferase</fullName>
        <ecNumber evidence="6">2.6.1.-</ecNumber>
    </recommendedName>
</protein>
<dbReference type="PROSITE" id="PS00105">
    <property type="entry name" value="AA_TRANSFER_CLASS_1"/>
    <property type="match status" value="1"/>
</dbReference>
<evidence type="ECO:0000256" key="4">
    <source>
        <dbReference type="ARBA" id="ARBA00022679"/>
    </source>
</evidence>
<evidence type="ECO:0000256" key="1">
    <source>
        <dbReference type="ARBA" id="ARBA00001933"/>
    </source>
</evidence>
<dbReference type="InterPro" id="IPR050596">
    <property type="entry name" value="AspAT/PAT-like"/>
</dbReference>
<comment type="similarity">
    <text evidence="2 6">Belongs to the class-I pyridoxal-phosphate-dependent aminotransferase family.</text>
</comment>
<feature type="domain" description="Aminotransferase class I/classII large" evidence="7">
    <location>
        <begin position="29"/>
        <end position="379"/>
    </location>
</feature>
<gene>
    <name evidence="8" type="ORF">F6I03_08090</name>
</gene>
<dbReference type="EMBL" id="VYWO01000005">
    <property type="protein sequence ID" value="KAA9300380.1"/>
    <property type="molecule type" value="Genomic_DNA"/>
</dbReference>
<evidence type="ECO:0000313" key="8">
    <source>
        <dbReference type="EMBL" id="KAA9300380.1"/>
    </source>
</evidence>
<comment type="caution">
    <text evidence="8">The sequence shown here is derived from an EMBL/GenBank/DDBJ whole genome shotgun (WGS) entry which is preliminary data.</text>
</comment>
<dbReference type="PANTHER" id="PTHR46383">
    <property type="entry name" value="ASPARTATE AMINOTRANSFERASE"/>
    <property type="match status" value="1"/>
</dbReference>
<evidence type="ECO:0000259" key="7">
    <source>
        <dbReference type="Pfam" id="PF00155"/>
    </source>
</evidence>
<dbReference type="GO" id="GO:0006520">
    <property type="term" value="P:amino acid metabolic process"/>
    <property type="evidence" value="ECO:0007669"/>
    <property type="project" value="InterPro"/>
</dbReference>
<dbReference type="STRING" id="119206.AWM72_06035"/>
<dbReference type="EC" id="2.6.1.-" evidence="6"/>
<dbReference type="OrthoDB" id="9802328at2"/>
<dbReference type="Proteomes" id="UP000327148">
    <property type="component" value="Unassembled WGS sequence"/>
</dbReference>
<keyword evidence="3 6" id="KW-0032">Aminotransferase</keyword>
<evidence type="ECO:0000256" key="3">
    <source>
        <dbReference type="ARBA" id="ARBA00022576"/>
    </source>
</evidence>
<proteinExistence type="inferred from homology"/>
<dbReference type="Gene3D" id="3.40.640.10">
    <property type="entry name" value="Type I PLP-dependent aspartate aminotransferase-like (Major domain)"/>
    <property type="match status" value="1"/>
</dbReference>
<keyword evidence="5" id="KW-0663">Pyridoxal phosphate</keyword>
<evidence type="ECO:0000256" key="2">
    <source>
        <dbReference type="ARBA" id="ARBA00007441"/>
    </source>
</evidence>
<keyword evidence="4 6" id="KW-0808">Transferase</keyword>
<accession>A0A5N1GNT3</accession>
<comment type="cofactor">
    <cofactor evidence="1 6">
        <name>pyridoxal 5'-phosphate</name>
        <dbReference type="ChEBI" id="CHEBI:597326"/>
    </cofactor>
</comment>
<organism evidence="8 9">
    <name type="scientific">Aerococcus sanguinicola</name>
    <dbReference type="NCBI Taxonomy" id="119206"/>
    <lineage>
        <taxon>Bacteria</taxon>
        <taxon>Bacillati</taxon>
        <taxon>Bacillota</taxon>
        <taxon>Bacilli</taxon>
        <taxon>Lactobacillales</taxon>
        <taxon>Aerococcaceae</taxon>
        <taxon>Aerococcus</taxon>
    </lineage>
</organism>
<dbReference type="GO" id="GO:0008483">
    <property type="term" value="F:transaminase activity"/>
    <property type="evidence" value="ECO:0007669"/>
    <property type="project" value="UniProtKB-KW"/>
</dbReference>
<dbReference type="Gene3D" id="3.90.1150.10">
    <property type="entry name" value="Aspartate Aminotransferase, domain 1"/>
    <property type="match status" value="1"/>
</dbReference>
<dbReference type="SUPFAM" id="SSF53383">
    <property type="entry name" value="PLP-dependent transferases"/>
    <property type="match status" value="1"/>
</dbReference>